<dbReference type="Gene3D" id="3.40.720.10">
    <property type="entry name" value="Alkaline Phosphatase, subunit A"/>
    <property type="match status" value="1"/>
</dbReference>
<evidence type="ECO:0000256" key="2">
    <source>
        <dbReference type="ARBA" id="ARBA00004687"/>
    </source>
</evidence>
<comment type="subcellular location">
    <subcellularLocation>
        <location evidence="1 12">Endoplasmic reticulum membrane</location>
        <topology evidence="1 12">Multi-pass membrane protein</topology>
    </subcellularLocation>
</comment>
<evidence type="ECO:0000256" key="3">
    <source>
        <dbReference type="ARBA" id="ARBA00008400"/>
    </source>
</evidence>
<dbReference type="STRING" id="38654.A0A1U7SCX0"/>
<dbReference type="InterPro" id="IPR017850">
    <property type="entry name" value="Alkaline_phosphatase_core_sf"/>
</dbReference>
<dbReference type="GeneID" id="102380344"/>
<dbReference type="Pfam" id="PF04987">
    <property type="entry name" value="PigN"/>
    <property type="match status" value="1"/>
</dbReference>
<keyword evidence="6 12" id="KW-0808">Transferase</keyword>
<dbReference type="InParanoid" id="A0A1U7SCX0"/>
<dbReference type="PANTHER" id="PTHR12250">
    <property type="entry name" value="PHOSPHATIDYLINOSITOL GLYCAN, CLASS N"/>
    <property type="match status" value="1"/>
</dbReference>
<evidence type="ECO:0000256" key="8">
    <source>
        <dbReference type="ARBA" id="ARBA00022824"/>
    </source>
</evidence>
<sequence length="943" mass="106234">MFDFPLRATATMNLHLFIVTGLLVHCVFLASIFDIYFTSPLVHGMTPHYNPLPPPAKRLVLFVADGLRADSLYEIEEDGSPRAPYLRNIIEDKGCWGISHTRVPTESRPGHVALIAGFYEDVSAVAKGWKENPVEFDSVFNESKYTWSWGSPDILPMFAKGASGDHVYTYCYTAEKEDFGAEDATVLDTWVFDNVKNFFHAARSNQTMFSKVNEEKVILFLHLLGIDTNGHAHRPNSREYKDNIRKVDEGIKEIVSLLEDFYGNDGKTAFIVTSDHGMTDWGSHGAGHPSETLTPLIAWGAGLNYPQSVTSQAFEDNFLKEWKLENRKRVDVNQADIAPLMASLIGVPFPLNSVGILPLEYLNNSVHFKAESMFTNAVQILEQFKVKMTQKKESTLSFLFTPFKLLSDSEQIDILRKARSYIQQGKYNDVISLCKTLIILALEGLTYYHTYDRLFLGISIAMGFVGWTSYVILVIIKTHTNLMRTVQNNKASSVFAYGFSAVGIFIAFFLLIQAYPWTYYIYCLLPVPVWYAVVREFPVIQDLATLLLTFPLHQSIGFLFVCALGIEILVFSFFYRSTLTVGLIIFAGWPVITQLWAQAKITAVSWTLLCWLLAMFPLMPVVGREPNISLVTAAGLLILLISVSSLPSLWKSKNKNVHHKDLAILLFQMLSIALSIYVVNTTHSSLQHKQGLPVINQIISWTILASSLVVPLLSPTFLFQRLLSILLSLMSTYLLLSTGYEALFPLVLTGLMFAWINMEQEALQYYGLSLKPKLAILNFSYSTDITQFRQLHLDDTRRSFFFVFFIVTAFFGTGNIASVNSFDPASVYCFLTVFSPFMMGGLLVLKVIIPFVLVSCAFEAVQVTTQLSSKSLFLIVLVISDIMALHFFFLVKDYGSWLDIGTSISHFVLVMSFTIFMMLLNGLAQLLTTKRIELWGVTKYHAT</sequence>
<dbReference type="InterPro" id="IPR017852">
    <property type="entry name" value="GPI_EtnP_transferase_1_C"/>
</dbReference>
<comment type="similarity">
    <text evidence="3 12">Belongs to the PIGG/PIGN/PIGO family. PIGN subfamily.</text>
</comment>
<dbReference type="GO" id="GO:0006506">
    <property type="term" value="P:GPI anchor biosynthetic process"/>
    <property type="evidence" value="ECO:0007669"/>
    <property type="project" value="UniProtKB-UniPathway"/>
</dbReference>
<feature type="transmembrane region" description="Helical" evidence="12">
    <location>
        <begin position="691"/>
        <end position="710"/>
    </location>
</feature>
<evidence type="ECO:0000256" key="12">
    <source>
        <dbReference type="RuleBase" id="RU367138"/>
    </source>
</evidence>
<dbReference type="RefSeq" id="XP_006029593.1">
    <property type="nucleotide sequence ID" value="XM_006029531.3"/>
</dbReference>
<feature type="domain" description="GPI ethanolamine phosphate transferase 1 C-terminal" evidence="13">
    <location>
        <begin position="443"/>
        <end position="896"/>
    </location>
</feature>
<evidence type="ECO:0000256" key="5">
    <source>
        <dbReference type="ARBA" id="ARBA00022502"/>
    </source>
</evidence>
<dbReference type="OrthoDB" id="2748310at2759"/>
<dbReference type="KEGG" id="asn:102380344"/>
<keyword evidence="14" id="KW-1185">Reference proteome</keyword>
<reference evidence="15" key="1">
    <citation type="submission" date="2025-08" db="UniProtKB">
        <authorList>
            <consortium name="RefSeq"/>
        </authorList>
    </citation>
    <scope>IDENTIFICATION</scope>
</reference>
<evidence type="ECO:0000256" key="4">
    <source>
        <dbReference type="ARBA" id="ARBA00020831"/>
    </source>
</evidence>
<dbReference type="FunFam" id="3.40.720.10:FF:000091">
    <property type="entry name" value="Phosphatidylinositol glycan anchor biosynthesis, class N"/>
    <property type="match status" value="1"/>
</dbReference>
<dbReference type="AlphaFoldDB" id="A0A1U7SCX0"/>
<feature type="transmembrane region" description="Helical" evidence="12">
    <location>
        <begin position="742"/>
        <end position="758"/>
    </location>
</feature>
<evidence type="ECO:0000256" key="7">
    <source>
        <dbReference type="ARBA" id="ARBA00022692"/>
    </source>
</evidence>
<feature type="transmembrane region" description="Helical" evidence="12">
    <location>
        <begin position="903"/>
        <end position="924"/>
    </location>
</feature>
<dbReference type="InterPro" id="IPR007070">
    <property type="entry name" value="GPI_EtnP_transferase_1"/>
</dbReference>
<dbReference type="CDD" id="cd16020">
    <property type="entry name" value="GPI_EPT_1"/>
    <property type="match status" value="1"/>
</dbReference>
<dbReference type="SUPFAM" id="SSF53649">
    <property type="entry name" value="Alkaline phosphatase-like"/>
    <property type="match status" value="1"/>
</dbReference>
<evidence type="ECO:0000313" key="15">
    <source>
        <dbReference type="RefSeq" id="XP_006029593.1"/>
    </source>
</evidence>
<keyword evidence="7 12" id="KW-0812">Transmembrane</keyword>
<evidence type="ECO:0000256" key="11">
    <source>
        <dbReference type="ARBA" id="ARBA00023180"/>
    </source>
</evidence>
<comment type="function">
    <text evidence="12">Ethanolamine phosphate transferase involved in glycosylphosphatidylinositol-anchor biosynthesis. Transfers ethanolamine phosphate to the first alpha-1,4-linked mannose of the glycosylphosphatidylinositol precursor of GPI-anchor.</text>
</comment>
<keyword evidence="8 12" id="KW-0256">Endoplasmic reticulum</keyword>
<dbReference type="InterPro" id="IPR002591">
    <property type="entry name" value="Phosphodiest/P_Trfase"/>
</dbReference>
<evidence type="ECO:0000259" key="13">
    <source>
        <dbReference type="Pfam" id="PF04987"/>
    </source>
</evidence>
<feature type="transmembrane region" description="Helical" evidence="12">
    <location>
        <begin position="555"/>
        <end position="575"/>
    </location>
</feature>
<dbReference type="eggNOG" id="KOG2124">
    <property type="taxonomic scope" value="Eukaryota"/>
</dbReference>
<dbReference type="FunFam" id="3.40.720.10:FF:000088">
    <property type="entry name" value="Phosphatidylinositol glycan anchor biosynthesis, class N"/>
    <property type="match status" value="1"/>
</dbReference>
<keyword evidence="9 12" id="KW-1133">Transmembrane helix</keyword>
<dbReference type="UniPathway" id="UPA00196"/>
<keyword evidence="11" id="KW-0325">Glycoprotein</keyword>
<dbReference type="EC" id="2.-.-.-" evidence="12"/>
<feature type="transmembrane region" description="Helical" evidence="12">
    <location>
        <begin position="628"/>
        <end position="650"/>
    </location>
</feature>
<feature type="transmembrane region" description="Helical" evidence="12">
    <location>
        <begin position="662"/>
        <end position="679"/>
    </location>
</feature>
<evidence type="ECO:0000256" key="9">
    <source>
        <dbReference type="ARBA" id="ARBA00022989"/>
    </source>
</evidence>
<feature type="transmembrane region" description="Helical" evidence="12">
    <location>
        <begin position="494"/>
        <end position="511"/>
    </location>
</feature>
<proteinExistence type="inferred from homology"/>
<comment type="pathway">
    <text evidence="2 12">Glycolipid biosynthesis; glycosylphosphatidylinositol-anchor biosynthesis.</text>
</comment>
<dbReference type="PANTHER" id="PTHR12250:SF0">
    <property type="entry name" value="GPI ETHANOLAMINE PHOSPHATE TRANSFERASE 1"/>
    <property type="match status" value="1"/>
</dbReference>
<protein>
    <recommendedName>
        <fullName evidence="4 12">GPI ethanolamine phosphate transferase 1</fullName>
        <ecNumber evidence="12">2.-.-.-</ecNumber>
    </recommendedName>
</protein>
<name>A0A1U7SCX0_ALLSI</name>
<feature type="transmembrane region" description="Helical" evidence="12">
    <location>
        <begin position="837"/>
        <end position="860"/>
    </location>
</feature>
<evidence type="ECO:0000256" key="1">
    <source>
        <dbReference type="ARBA" id="ARBA00004477"/>
    </source>
</evidence>
<gene>
    <name evidence="15" type="primary">PIGN</name>
</gene>
<dbReference type="InterPro" id="IPR037671">
    <property type="entry name" value="PIGN_N"/>
</dbReference>
<evidence type="ECO:0000256" key="6">
    <source>
        <dbReference type="ARBA" id="ARBA00022679"/>
    </source>
</evidence>
<dbReference type="Pfam" id="PF01663">
    <property type="entry name" value="Phosphodiest"/>
    <property type="match status" value="1"/>
</dbReference>
<dbReference type="GO" id="GO:0005789">
    <property type="term" value="C:endoplasmic reticulum membrane"/>
    <property type="evidence" value="ECO:0007669"/>
    <property type="project" value="UniProtKB-SubCell"/>
</dbReference>
<dbReference type="GO" id="GO:0051377">
    <property type="term" value="F:mannose-ethanolamine phosphotransferase activity"/>
    <property type="evidence" value="ECO:0007669"/>
    <property type="project" value="UniProtKB-UniRule"/>
</dbReference>
<feature type="transmembrane region" description="Helical" evidence="12">
    <location>
        <begin position="799"/>
        <end position="817"/>
    </location>
</feature>
<evidence type="ECO:0000313" key="14">
    <source>
        <dbReference type="Proteomes" id="UP000189705"/>
    </source>
</evidence>
<keyword evidence="5 12" id="KW-0337">GPI-anchor biosynthesis</keyword>
<keyword evidence="10 12" id="KW-0472">Membrane</keyword>
<organism evidence="14 15">
    <name type="scientific">Alligator sinensis</name>
    <name type="common">Chinese alligator</name>
    <dbReference type="NCBI Taxonomy" id="38654"/>
    <lineage>
        <taxon>Eukaryota</taxon>
        <taxon>Metazoa</taxon>
        <taxon>Chordata</taxon>
        <taxon>Craniata</taxon>
        <taxon>Vertebrata</taxon>
        <taxon>Euteleostomi</taxon>
        <taxon>Archelosauria</taxon>
        <taxon>Archosauria</taxon>
        <taxon>Crocodylia</taxon>
        <taxon>Alligatoridae</taxon>
        <taxon>Alligatorinae</taxon>
        <taxon>Alligator</taxon>
    </lineage>
</organism>
<dbReference type="CTD" id="23556"/>
<feature type="transmembrane region" description="Helical" evidence="12">
    <location>
        <begin position="454"/>
        <end position="473"/>
    </location>
</feature>
<feature type="transmembrane region" description="Helical" evidence="12">
    <location>
        <begin position="872"/>
        <end position="891"/>
    </location>
</feature>
<feature type="transmembrane region" description="Helical" evidence="12">
    <location>
        <begin position="581"/>
        <end position="597"/>
    </location>
</feature>
<dbReference type="Proteomes" id="UP000189705">
    <property type="component" value="Unplaced"/>
</dbReference>
<accession>A0A1U7SCX0</accession>
<feature type="transmembrane region" description="Helical" evidence="12">
    <location>
        <begin position="604"/>
        <end position="622"/>
    </location>
</feature>
<feature type="transmembrane region" description="Helical" evidence="12">
    <location>
        <begin position="12"/>
        <end position="37"/>
    </location>
</feature>
<evidence type="ECO:0000256" key="10">
    <source>
        <dbReference type="ARBA" id="ARBA00023136"/>
    </source>
</evidence>